<dbReference type="GO" id="GO:0016020">
    <property type="term" value="C:membrane"/>
    <property type="evidence" value="ECO:0007669"/>
    <property type="project" value="TreeGrafter"/>
</dbReference>
<evidence type="ECO:0000313" key="5">
    <source>
        <dbReference type="Proteomes" id="UP000030647"/>
    </source>
</evidence>
<dbReference type="InterPro" id="IPR011330">
    <property type="entry name" value="Glyco_hydro/deAcase_b/a-brl"/>
</dbReference>
<dbReference type="GO" id="GO:0016810">
    <property type="term" value="F:hydrolase activity, acting on carbon-nitrogen (but not peptide) bonds"/>
    <property type="evidence" value="ECO:0007669"/>
    <property type="project" value="InterPro"/>
</dbReference>
<dbReference type="SUPFAM" id="SSF88713">
    <property type="entry name" value="Glycoside hydrolase/deacetylase"/>
    <property type="match status" value="1"/>
</dbReference>
<keyword evidence="1" id="KW-0479">Metal-binding</keyword>
<sequence length="181" mass="19302">MVPPAGNGQNHDAADAYAYDAAAVRAKMSQTAASGEPRVVFLTFDDGVNTTMTPRMLATLKQYGVHATFFVVGNTITPPTAPILRQEFAEGHAIGTHSFDHVYTTLYPGRQGSTAAIVKEAADGVRALQSVLGTGYYPKVWRYPGGHMSWQNLAGADAALRQMNLTWMDWNAAVGDALGAA</sequence>
<dbReference type="PROSITE" id="PS51677">
    <property type="entry name" value="NODB"/>
    <property type="match status" value="1"/>
</dbReference>
<dbReference type="HOGENOM" id="CLU_1487254_0_0_9"/>
<dbReference type="EMBL" id="KI271599">
    <property type="protein sequence ID" value="ERL64380.1"/>
    <property type="molecule type" value="Genomic_DNA"/>
</dbReference>
<feature type="domain" description="NodB homology" evidence="3">
    <location>
        <begin position="38"/>
        <end position="181"/>
    </location>
</feature>
<dbReference type="InterPro" id="IPR050248">
    <property type="entry name" value="Polysacc_deacetylase_ArnD"/>
</dbReference>
<dbReference type="Gene3D" id="3.20.20.370">
    <property type="entry name" value="Glycoside hydrolase/deacetylase"/>
    <property type="match status" value="1"/>
</dbReference>
<protein>
    <submittedName>
        <fullName evidence="4">NodB</fullName>
    </submittedName>
</protein>
<gene>
    <name evidence="4" type="primary">nodB</name>
    <name evidence="4" type="ORF">L248_1042</name>
</gene>
<keyword evidence="2" id="KW-0378">Hydrolase</keyword>
<dbReference type="PANTHER" id="PTHR10587:SF133">
    <property type="entry name" value="CHITIN DEACETYLASE 1-RELATED"/>
    <property type="match status" value="1"/>
</dbReference>
<dbReference type="GO" id="GO:0046872">
    <property type="term" value="F:metal ion binding"/>
    <property type="evidence" value="ECO:0007669"/>
    <property type="project" value="UniProtKB-KW"/>
</dbReference>
<accession>U4TLW3</accession>
<dbReference type="AlphaFoldDB" id="U4TLW3"/>
<keyword evidence="5" id="KW-1185">Reference proteome</keyword>
<dbReference type="InterPro" id="IPR002509">
    <property type="entry name" value="NODB_dom"/>
</dbReference>
<dbReference type="PANTHER" id="PTHR10587">
    <property type="entry name" value="GLYCOSYL TRANSFERASE-RELATED"/>
    <property type="match status" value="1"/>
</dbReference>
<dbReference type="Proteomes" id="UP000030647">
    <property type="component" value="Unassembled WGS sequence"/>
</dbReference>
<evidence type="ECO:0000259" key="3">
    <source>
        <dbReference type="PROSITE" id="PS51677"/>
    </source>
</evidence>
<name>U4TLW3_9LACO</name>
<dbReference type="GO" id="GO:0005975">
    <property type="term" value="P:carbohydrate metabolic process"/>
    <property type="evidence" value="ECO:0007669"/>
    <property type="project" value="InterPro"/>
</dbReference>
<dbReference type="Pfam" id="PF01522">
    <property type="entry name" value="Polysacc_deac_1"/>
    <property type="match status" value="1"/>
</dbReference>
<evidence type="ECO:0000256" key="1">
    <source>
        <dbReference type="ARBA" id="ARBA00022723"/>
    </source>
</evidence>
<evidence type="ECO:0000256" key="2">
    <source>
        <dbReference type="ARBA" id="ARBA00022801"/>
    </source>
</evidence>
<reference evidence="5" key="1">
    <citation type="journal article" date="2013" name="Genome Announc.">
        <title>Whole-Genome Sequencing of Lactobacillus shenzhenensis Strain LY-73T.</title>
        <authorList>
            <person name="Lin Z."/>
            <person name="Liu Z."/>
            <person name="Yang R."/>
            <person name="Zou Y."/>
            <person name="Wan D."/>
            <person name="Chen J."/>
            <person name="Guo M."/>
            <person name="Zhao J."/>
            <person name="Fang C."/>
            <person name="Yang R."/>
            <person name="Liu F."/>
        </authorList>
    </citation>
    <scope>NUCLEOTIDE SEQUENCE [LARGE SCALE GENOMIC DNA]</scope>
    <source>
        <strain evidence="5">LY-73</strain>
    </source>
</reference>
<proteinExistence type="predicted"/>
<dbReference type="eggNOG" id="COG0726">
    <property type="taxonomic scope" value="Bacteria"/>
</dbReference>
<organism evidence="4 5">
    <name type="scientific">Schleiferilactobacillus shenzhenensis LY-73</name>
    <dbReference type="NCBI Taxonomy" id="1231336"/>
    <lineage>
        <taxon>Bacteria</taxon>
        <taxon>Bacillati</taxon>
        <taxon>Bacillota</taxon>
        <taxon>Bacilli</taxon>
        <taxon>Lactobacillales</taxon>
        <taxon>Lactobacillaceae</taxon>
        <taxon>Schleiferilactobacillus</taxon>
    </lineage>
</organism>
<dbReference type="STRING" id="1231336.L248_1042"/>
<evidence type="ECO:0000313" key="4">
    <source>
        <dbReference type="EMBL" id="ERL64380.1"/>
    </source>
</evidence>